<dbReference type="OrthoDB" id="6696169at2"/>
<comment type="caution">
    <text evidence="2">The sequence shown here is derived from an EMBL/GenBank/DDBJ whole genome shotgun (WGS) entry which is preliminary data.</text>
</comment>
<reference evidence="2 3" key="1">
    <citation type="submission" date="2018-11" db="EMBL/GenBank/DDBJ databases">
        <authorList>
            <person name="Ye M.-Q."/>
            <person name="Du Z.-J."/>
        </authorList>
    </citation>
    <scope>NUCLEOTIDE SEQUENCE [LARGE SCALE GENOMIC DNA]</scope>
    <source>
        <strain evidence="2 3">U0105</strain>
    </source>
</reference>
<protein>
    <submittedName>
        <fullName evidence="2">Uncharacterized protein</fullName>
    </submittedName>
</protein>
<evidence type="ECO:0000313" key="3">
    <source>
        <dbReference type="Proteomes" id="UP000275281"/>
    </source>
</evidence>
<dbReference type="AlphaFoldDB" id="A0A3N5YMI2"/>
<sequence length="230" mass="27023">MKYLLLFINLLACMIARADGMVVDKVYHPYVTANEREFEWRLMTSQTDNSNLLTQRFGYGHAVLENVALEIYAIGTRDENNNFELSAFEVESRWMLTQQGEFWADWGLVLEFEKQKAQDNFEASAGILFEKEFGRTSLTMNLFAIREWGESLDSEWESEFRLQYRYRYLPEIQPSIEIYAGEDFIGIGPGFMGVYRIDRQEQIKWDAGFITEVAHSGKNHTFRFAIEYEF</sequence>
<dbReference type="RefSeq" id="WP_124027968.1">
    <property type="nucleotide sequence ID" value="NZ_JBHRSN010000006.1"/>
</dbReference>
<name>A0A3N5YMI2_9ALTE</name>
<accession>A0A3N5YMI2</accession>
<proteinExistence type="predicted"/>
<feature type="signal peptide" evidence="1">
    <location>
        <begin position="1"/>
        <end position="18"/>
    </location>
</feature>
<organism evidence="2 3">
    <name type="scientific">Alteromonas sediminis</name>
    <dbReference type="NCBI Taxonomy" id="2259342"/>
    <lineage>
        <taxon>Bacteria</taxon>
        <taxon>Pseudomonadati</taxon>
        <taxon>Pseudomonadota</taxon>
        <taxon>Gammaproteobacteria</taxon>
        <taxon>Alteromonadales</taxon>
        <taxon>Alteromonadaceae</taxon>
        <taxon>Alteromonas/Salinimonas group</taxon>
        <taxon>Alteromonas</taxon>
    </lineage>
</organism>
<dbReference type="EMBL" id="RPOK01000003">
    <property type="protein sequence ID" value="RPJ66611.1"/>
    <property type="molecule type" value="Genomic_DNA"/>
</dbReference>
<evidence type="ECO:0000313" key="2">
    <source>
        <dbReference type="EMBL" id="RPJ66611.1"/>
    </source>
</evidence>
<dbReference type="Proteomes" id="UP000275281">
    <property type="component" value="Unassembled WGS sequence"/>
</dbReference>
<keyword evidence="3" id="KW-1185">Reference proteome</keyword>
<feature type="chain" id="PRO_5018231700" evidence="1">
    <location>
        <begin position="19"/>
        <end position="230"/>
    </location>
</feature>
<gene>
    <name evidence="2" type="ORF">DRW07_11045</name>
</gene>
<keyword evidence="1" id="KW-0732">Signal</keyword>
<evidence type="ECO:0000256" key="1">
    <source>
        <dbReference type="SAM" id="SignalP"/>
    </source>
</evidence>